<organism evidence="1 2">
    <name type="scientific">Caldanaerobacter subterraneus subsp. yonseiensis KB-1</name>
    <dbReference type="NCBI Taxonomy" id="1388761"/>
    <lineage>
        <taxon>Bacteria</taxon>
        <taxon>Bacillati</taxon>
        <taxon>Bacillota</taxon>
        <taxon>Clostridia</taxon>
        <taxon>Thermoanaerobacterales</taxon>
        <taxon>Thermoanaerobacteraceae</taxon>
        <taxon>Caldanaerobacter</taxon>
    </lineage>
</organism>
<dbReference type="Proteomes" id="UP000016856">
    <property type="component" value="Unassembled WGS sequence"/>
</dbReference>
<protein>
    <submittedName>
        <fullName evidence="1">Uncharacterized protein</fullName>
    </submittedName>
</protein>
<accession>U5CLJ3</accession>
<reference evidence="1 2" key="1">
    <citation type="journal article" date="2013" name="Genome Announc.">
        <title>Draft Genome Sequence of an Anaerobic and Extremophilic Bacterium, Caldanaerobacter yonseiensis, Isolated from a Geothermal Hot Stream.</title>
        <authorList>
            <person name="Lee S.J."/>
            <person name="Lee Y.J."/>
            <person name="Park G.S."/>
            <person name="Kim B.C."/>
            <person name="Lee S.J."/>
            <person name="Shin J.H."/>
            <person name="Lee D.W."/>
        </authorList>
    </citation>
    <scope>NUCLEOTIDE SEQUENCE [LARGE SCALE GENOMIC DNA]</scope>
    <source>
        <strain evidence="1 2">KB-1</strain>
    </source>
</reference>
<proteinExistence type="predicted"/>
<sequence>MKVFLMNKAHLLESRLVSFAKVATKFSICSGVLVGMRNLGPRFLIQADISPLESLKRSFNLYTHLGVTPKILAVSLTE</sequence>
<comment type="caution">
    <text evidence="1">The sequence shown here is derived from an EMBL/GenBank/DDBJ whole genome shotgun (WGS) entry which is preliminary data.</text>
</comment>
<name>U5CLJ3_CALSX</name>
<dbReference type="EMBL" id="AXDC01000051">
    <property type="protein sequence ID" value="ERM90843.1"/>
    <property type="molecule type" value="Genomic_DNA"/>
</dbReference>
<evidence type="ECO:0000313" key="2">
    <source>
        <dbReference type="Proteomes" id="UP000016856"/>
    </source>
</evidence>
<evidence type="ECO:0000313" key="1">
    <source>
        <dbReference type="EMBL" id="ERM90843.1"/>
    </source>
</evidence>
<dbReference type="AlphaFoldDB" id="U5CLJ3"/>
<gene>
    <name evidence="1" type="ORF">O163_13690</name>
</gene>